<dbReference type="InterPro" id="IPR025330">
    <property type="entry name" value="DUF4236"/>
</dbReference>
<dbReference type="Proteomes" id="UP001056890">
    <property type="component" value="Chromosome"/>
</dbReference>
<dbReference type="RefSeq" id="WP_252994482.1">
    <property type="nucleotide sequence ID" value="NZ_CP099717.1"/>
</dbReference>
<name>A0AAE9MEB4_9GAMM</name>
<feature type="domain" description="DUF4236" evidence="2">
    <location>
        <begin position="6"/>
        <end position="53"/>
    </location>
</feature>
<evidence type="ECO:0000313" key="4">
    <source>
        <dbReference type="Proteomes" id="UP001056890"/>
    </source>
</evidence>
<protein>
    <submittedName>
        <fullName evidence="3">DUF4236 domain-containing protein</fullName>
    </submittedName>
</protein>
<dbReference type="EMBL" id="CP099717">
    <property type="protein sequence ID" value="USV56028.1"/>
    <property type="molecule type" value="Genomic_DNA"/>
</dbReference>
<proteinExistence type="predicted"/>
<evidence type="ECO:0000313" key="3">
    <source>
        <dbReference type="EMBL" id="USV56028.1"/>
    </source>
</evidence>
<organism evidence="3 4">
    <name type="scientific">Aeromonas encheleia</name>
    <dbReference type="NCBI Taxonomy" id="73010"/>
    <lineage>
        <taxon>Bacteria</taxon>
        <taxon>Pseudomonadati</taxon>
        <taxon>Pseudomonadota</taxon>
        <taxon>Gammaproteobacteria</taxon>
        <taxon>Aeromonadales</taxon>
        <taxon>Aeromonadaceae</taxon>
        <taxon>Aeromonas</taxon>
    </lineage>
</organism>
<evidence type="ECO:0000259" key="2">
    <source>
        <dbReference type="Pfam" id="PF14020"/>
    </source>
</evidence>
<keyword evidence="4" id="KW-1185">Reference proteome</keyword>
<reference evidence="3" key="1">
    <citation type="submission" date="2022-06" db="EMBL/GenBank/DDBJ databases">
        <title>Complete Genome of Aeromonas sp. Strain SOD01 Isolated from an Urban Freshwater Stream.</title>
        <authorList>
            <person name="Williams L.E."/>
            <person name="Brysgel T."/>
            <person name="Capestro E.M."/>
            <person name="Foltz G.V."/>
            <person name="Gardner A.E."/>
            <person name="Ingrassia J."/>
            <person name="Peterson E."/>
            <person name="Arruda J."/>
            <person name="Flaherty I."/>
            <person name="Hunt M."/>
            <person name="Pappas G."/>
            <person name="Ramsaran S."/>
            <person name="Rocha M."/>
        </authorList>
    </citation>
    <scope>NUCLEOTIDE SEQUENCE</scope>
    <source>
        <strain evidence="3">SOD01</strain>
    </source>
</reference>
<keyword evidence="1" id="KW-0812">Transmembrane</keyword>
<feature type="transmembrane region" description="Helical" evidence="1">
    <location>
        <begin position="117"/>
        <end position="135"/>
    </location>
</feature>
<dbReference type="AlphaFoldDB" id="A0AAE9MEB4"/>
<feature type="transmembrane region" description="Helical" evidence="1">
    <location>
        <begin position="141"/>
        <end position="158"/>
    </location>
</feature>
<evidence type="ECO:0000256" key="1">
    <source>
        <dbReference type="SAM" id="Phobius"/>
    </source>
</evidence>
<accession>A0AAE9MEB4</accession>
<dbReference type="Pfam" id="PF14020">
    <property type="entry name" value="DUF4236"/>
    <property type="match status" value="1"/>
</dbReference>
<keyword evidence="1" id="KW-1133">Transmembrane helix</keyword>
<gene>
    <name evidence="3" type="ORF">NHF51_11685</name>
</gene>
<keyword evidence="1" id="KW-0472">Membrane</keyword>
<sequence length="363" mass="40993">MGIYTRKSISVGPFRFNLSQSGLGVSAGIKGLRIGTGPRGNYVRIGARSIYYRSTIPSGSSDRIPTKNIEPIYEDYDQDPTHEPLNEIESAHVTQIVDSSSAELLKELNDKKKRARTWPFIFVAFLSLTYLFNYIQFPEWVVISTLVLGLIFTWLSHIRDMLTKTTVLFYDFDSEMESIYDKLFQAAERLEKCSKSWHVSAAGKVIDKKYHAGASNLVDRKPTIIRITEPPYLKTNVRTVSLAVGRQTLHFFPDRVLVYDAAGVGAVSYQKLVVTIRDKRFIEDETVPNDALIIDRTWKYVNKSGGPDRRFKDNHELPICLYQEISFTSSTGLNELIQLSSCGPAEDFKIALTALTTSLPKEA</sequence>